<dbReference type="AlphaFoldDB" id="A0AAV2Q3X0"/>
<organism evidence="4 5">
    <name type="scientific">Meganyctiphanes norvegica</name>
    <name type="common">Northern krill</name>
    <name type="synonym">Thysanopoda norvegica</name>
    <dbReference type="NCBI Taxonomy" id="48144"/>
    <lineage>
        <taxon>Eukaryota</taxon>
        <taxon>Metazoa</taxon>
        <taxon>Ecdysozoa</taxon>
        <taxon>Arthropoda</taxon>
        <taxon>Crustacea</taxon>
        <taxon>Multicrustacea</taxon>
        <taxon>Malacostraca</taxon>
        <taxon>Eumalacostraca</taxon>
        <taxon>Eucarida</taxon>
        <taxon>Euphausiacea</taxon>
        <taxon>Euphausiidae</taxon>
        <taxon>Meganyctiphanes</taxon>
    </lineage>
</organism>
<keyword evidence="5" id="KW-1185">Reference proteome</keyword>
<gene>
    <name evidence="4" type="ORF">MNOR_LOCUS7143</name>
</gene>
<dbReference type="EMBL" id="CAXKWB010003085">
    <property type="protein sequence ID" value="CAL4068341.1"/>
    <property type="molecule type" value="Genomic_DNA"/>
</dbReference>
<proteinExistence type="predicted"/>
<evidence type="ECO:0000313" key="5">
    <source>
        <dbReference type="Proteomes" id="UP001497623"/>
    </source>
</evidence>
<reference evidence="4 5" key="1">
    <citation type="submission" date="2024-05" db="EMBL/GenBank/DDBJ databases">
        <authorList>
            <person name="Wallberg A."/>
        </authorList>
    </citation>
    <scope>NUCLEOTIDE SEQUENCE [LARGE SCALE GENOMIC DNA]</scope>
</reference>
<comment type="caution">
    <text evidence="4">The sequence shown here is derived from an EMBL/GenBank/DDBJ whole genome shotgun (WGS) entry which is preliminary data.</text>
</comment>
<dbReference type="PANTHER" id="PTHR13336:SF3">
    <property type="entry name" value="OCIA DOMAIN-CONTAINING PROTEIN 1"/>
    <property type="match status" value="1"/>
</dbReference>
<dbReference type="InterPro" id="IPR040187">
    <property type="entry name" value="OCAD1/2"/>
</dbReference>
<feature type="transmembrane region" description="Helical" evidence="2">
    <location>
        <begin position="52"/>
        <end position="71"/>
    </location>
</feature>
<feature type="compositionally biased region" description="Low complexity" evidence="1">
    <location>
        <begin position="195"/>
        <end position="205"/>
    </location>
</feature>
<feature type="compositionally biased region" description="Basic and acidic residues" evidence="1">
    <location>
        <begin position="142"/>
        <end position="152"/>
    </location>
</feature>
<name>A0AAV2Q3X0_MEGNR</name>
<evidence type="ECO:0000313" key="4">
    <source>
        <dbReference type="EMBL" id="CAL4068341.1"/>
    </source>
</evidence>
<sequence length="222" mass="24637">MMNNQEKYHPGQPPQPSYPSQNSYPPQQQVLQRAPFNAEEQKAFRECIKEAFYYRCVPFSFIGSAVAYIGLKAGYLKENSRFGFAPKMMGVALIGFVLGKLSYQNACAEKLMRLPNSPVGEALRKRKSQVGFQETLSPESGYKMDEKWDGNHQDGLVDATGSYGPDEGSPQNPSFCPEGRSQPHGVPSNTHHHSSSSNYSYSPSTISEATTKKNSYGDDVYV</sequence>
<feature type="domain" description="OCIA" evidence="3">
    <location>
        <begin position="36"/>
        <end position="118"/>
    </location>
</feature>
<keyword evidence="2" id="KW-0472">Membrane</keyword>
<evidence type="ECO:0000256" key="1">
    <source>
        <dbReference type="SAM" id="MobiDB-lite"/>
    </source>
</evidence>
<dbReference type="PANTHER" id="PTHR13336">
    <property type="entry name" value="OVARIAN CARCINOMA IMMUNOREACTIVE ANTIGEN"/>
    <property type="match status" value="1"/>
</dbReference>
<dbReference type="GO" id="GO:0005768">
    <property type="term" value="C:endosome"/>
    <property type="evidence" value="ECO:0007669"/>
    <property type="project" value="TreeGrafter"/>
</dbReference>
<dbReference type="InterPro" id="IPR009764">
    <property type="entry name" value="OCIA_dom"/>
</dbReference>
<keyword evidence="2" id="KW-0812">Transmembrane</keyword>
<evidence type="ECO:0000259" key="3">
    <source>
        <dbReference type="Pfam" id="PF07051"/>
    </source>
</evidence>
<dbReference type="Proteomes" id="UP001497623">
    <property type="component" value="Unassembled WGS sequence"/>
</dbReference>
<evidence type="ECO:0000256" key="2">
    <source>
        <dbReference type="SAM" id="Phobius"/>
    </source>
</evidence>
<dbReference type="Pfam" id="PF07051">
    <property type="entry name" value="OCIA"/>
    <property type="match status" value="1"/>
</dbReference>
<feature type="region of interest" description="Disordered" evidence="1">
    <location>
        <begin position="1"/>
        <end position="26"/>
    </location>
</feature>
<feature type="transmembrane region" description="Helical" evidence="2">
    <location>
        <begin position="83"/>
        <end position="103"/>
    </location>
</feature>
<accession>A0AAV2Q3X0</accession>
<keyword evidence="2" id="KW-1133">Transmembrane helix</keyword>
<protein>
    <recommendedName>
        <fullName evidence="3">OCIA domain-containing protein</fullName>
    </recommendedName>
</protein>
<feature type="region of interest" description="Disordered" evidence="1">
    <location>
        <begin position="141"/>
        <end position="222"/>
    </location>
</feature>